<name>A0ABW7Q9T8_9MICO</name>
<dbReference type="Gene3D" id="2.120.10.30">
    <property type="entry name" value="TolB, C-terminal domain"/>
    <property type="match status" value="1"/>
</dbReference>
<dbReference type="SUPFAM" id="SSF63829">
    <property type="entry name" value="Calcium-dependent phosphotriesterase"/>
    <property type="match status" value="1"/>
</dbReference>
<dbReference type="InterPro" id="IPR011042">
    <property type="entry name" value="6-blade_b-propeller_TolB-like"/>
</dbReference>
<reference evidence="2 3" key="1">
    <citation type="submission" date="2024-09" db="EMBL/GenBank/DDBJ databases">
        <authorList>
            <person name="Pan X."/>
        </authorList>
    </citation>
    <scope>NUCLEOTIDE SEQUENCE [LARGE SCALE GENOMIC DNA]</scope>
    <source>
        <strain evidence="2 3">B2969</strain>
    </source>
</reference>
<dbReference type="EMBL" id="JBIQWL010000003">
    <property type="protein sequence ID" value="MFH8250972.1"/>
    <property type="molecule type" value="Genomic_DNA"/>
</dbReference>
<protein>
    <submittedName>
        <fullName evidence="2">SMP-30/gluconolactonase/LRE family protein</fullName>
    </submittedName>
</protein>
<evidence type="ECO:0000313" key="2">
    <source>
        <dbReference type="EMBL" id="MFH8250972.1"/>
    </source>
</evidence>
<evidence type="ECO:0000256" key="1">
    <source>
        <dbReference type="SAM" id="SignalP"/>
    </source>
</evidence>
<dbReference type="RefSeq" id="WP_397556419.1">
    <property type="nucleotide sequence ID" value="NZ_JBIQWL010000003.1"/>
</dbReference>
<comment type="caution">
    <text evidence="2">The sequence shown here is derived from an EMBL/GenBank/DDBJ whole genome shotgun (WGS) entry which is preliminary data.</text>
</comment>
<keyword evidence="3" id="KW-1185">Reference proteome</keyword>
<accession>A0ABW7Q9T8</accession>
<gene>
    <name evidence="2" type="ORF">ACH3VR_11445</name>
</gene>
<feature type="chain" id="PRO_5047306803" evidence="1">
    <location>
        <begin position="29"/>
        <end position="313"/>
    </location>
</feature>
<dbReference type="Proteomes" id="UP001610861">
    <property type="component" value="Unassembled WGS sequence"/>
</dbReference>
<feature type="signal peptide" evidence="1">
    <location>
        <begin position="1"/>
        <end position="28"/>
    </location>
</feature>
<evidence type="ECO:0000313" key="3">
    <source>
        <dbReference type="Proteomes" id="UP001610861"/>
    </source>
</evidence>
<proteinExistence type="predicted"/>
<organism evidence="2 3">
    <name type="scientific">Microbacterium alkaliflavum</name>
    <dbReference type="NCBI Taxonomy" id="3248839"/>
    <lineage>
        <taxon>Bacteria</taxon>
        <taxon>Bacillati</taxon>
        <taxon>Actinomycetota</taxon>
        <taxon>Actinomycetes</taxon>
        <taxon>Micrococcales</taxon>
        <taxon>Microbacteriaceae</taxon>
        <taxon>Microbacterium</taxon>
    </lineage>
</organism>
<keyword evidence="1" id="KW-0732">Signal</keyword>
<sequence length="313" mass="32239">MFRRSRIILGAALTAALALTTPAAVASAAPPPDGAFPSPIVLPDGFQPEGIAIGSAPVAYFGSLVDGDLYRVDLVSGEGEVFSQGPGTNSVGMKVDSRGRLWVAGGGGGDGRVVDTRSGDVLANYSFASAPTFVNDVVVTKDAAWFTDSFNPVLYKVPIGANGALADQNAVETIPLTGDYVQEQGFNANGIAQTPDRAALLIVQTATGSVFRVDPATGATTTVDLGGYSLTGGDGLLVVGHTFYAVENGLNQVAVFDLDRDGTAGTLVKTITNGAFDVPTTIAAFGNRLYLTNARFTTPPTPDTEYTAVGVRR</sequence>